<gene>
    <name evidence="1" type="ORF">SAMN05421730_101849</name>
</gene>
<accession>A0A1D3TVS8</accession>
<evidence type="ECO:0000313" key="2">
    <source>
        <dbReference type="Proteomes" id="UP000199315"/>
    </source>
</evidence>
<dbReference type="Proteomes" id="UP000199315">
    <property type="component" value="Unassembled WGS sequence"/>
</dbReference>
<dbReference type="EMBL" id="FMKA01000018">
    <property type="protein sequence ID" value="SCP98263.1"/>
    <property type="molecule type" value="Genomic_DNA"/>
</dbReference>
<reference evidence="1 2" key="1">
    <citation type="submission" date="2016-09" db="EMBL/GenBank/DDBJ databases">
        <authorList>
            <person name="Capua I."/>
            <person name="De Benedictis P."/>
            <person name="Joannis T."/>
            <person name="Lombin L.H."/>
            <person name="Cattoli G."/>
        </authorList>
    </citation>
    <scope>NUCLEOTIDE SEQUENCE [LARGE SCALE GENOMIC DNA]</scope>
    <source>
        <strain evidence="1 2">GluBS11</strain>
    </source>
</reference>
<name>A0A1D3TVS8_9FIRM</name>
<sequence length="96" mass="10367">MKNIITIVACSILLESISAGNITNSGYDFFEKQIPVAVSSQSQLSDSEQTMKALPEIDRIKELEQLPLPGIESIDPVLAAVGGYLWETGYPNPIGT</sequence>
<protein>
    <submittedName>
        <fullName evidence="1">Uncharacterized protein</fullName>
    </submittedName>
</protein>
<keyword evidence="2" id="KW-1185">Reference proteome</keyword>
<proteinExistence type="predicted"/>
<dbReference type="AlphaFoldDB" id="A0A1D3TVS8"/>
<organism evidence="1 2">
    <name type="scientific">Anaerobium acetethylicum</name>
    <dbReference type="NCBI Taxonomy" id="1619234"/>
    <lineage>
        <taxon>Bacteria</taxon>
        <taxon>Bacillati</taxon>
        <taxon>Bacillota</taxon>
        <taxon>Clostridia</taxon>
        <taxon>Lachnospirales</taxon>
        <taxon>Lachnospiraceae</taxon>
        <taxon>Anaerobium</taxon>
    </lineage>
</organism>
<evidence type="ECO:0000313" key="1">
    <source>
        <dbReference type="EMBL" id="SCP98263.1"/>
    </source>
</evidence>
<dbReference type="RefSeq" id="WP_091235184.1">
    <property type="nucleotide sequence ID" value="NZ_FMKA01000018.1"/>
</dbReference>